<dbReference type="Proteomes" id="UP000182573">
    <property type="component" value="Unassembled WGS sequence"/>
</dbReference>
<dbReference type="SUPFAM" id="SSF75169">
    <property type="entry name" value="DsrEFH-like"/>
    <property type="match status" value="1"/>
</dbReference>
<dbReference type="AlphaFoldDB" id="A0A1H2X2U4"/>
<evidence type="ECO:0000313" key="2">
    <source>
        <dbReference type="Proteomes" id="UP000182573"/>
    </source>
</evidence>
<dbReference type="InterPro" id="IPR003787">
    <property type="entry name" value="Sulphur_relay_DsrE/F-like"/>
</dbReference>
<name>A0A1H2X2U4_HALVA</name>
<dbReference type="EMBL" id="FNOF01000008">
    <property type="protein sequence ID" value="SDW87192.1"/>
    <property type="molecule type" value="Genomic_DNA"/>
</dbReference>
<reference evidence="1 2" key="1">
    <citation type="submission" date="2016-10" db="EMBL/GenBank/DDBJ databases">
        <authorList>
            <person name="de Groot N.N."/>
        </authorList>
    </citation>
    <scope>NUCLEOTIDE SEQUENCE [LARGE SCALE GENOMIC DNA]</scope>
    <source>
        <strain evidence="1 2">DSM 3756</strain>
    </source>
</reference>
<dbReference type="RefSeq" id="WP_004517309.1">
    <property type="nucleotide sequence ID" value="NZ_FNOF01000008.1"/>
</dbReference>
<accession>A0A1H2X2U4</accession>
<dbReference type="STRING" id="28442.SAMN05443574_10894"/>
<sequence>MKRDVVVLLTRAPCGRVHIPEGLRAARGVAAGFDMHDVTVVFTQNGVYGAREAVDREALNMDGHVSDLEEQGGQMVADGAAMAERGVDESEIADDVVVWSDDRVTARIRDADRTLDF</sequence>
<organism evidence="1 2">
    <name type="scientific">Haloarcula vallismortis</name>
    <name type="common">Halobacterium vallismortis</name>
    <dbReference type="NCBI Taxonomy" id="28442"/>
    <lineage>
        <taxon>Archaea</taxon>
        <taxon>Methanobacteriati</taxon>
        <taxon>Methanobacteriota</taxon>
        <taxon>Stenosarchaea group</taxon>
        <taxon>Halobacteria</taxon>
        <taxon>Halobacteriales</taxon>
        <taxon>Haloarculaceae</taxon>
        <taxon>Haloarcula</taxon>
    </lineage>
</organism>
<dbReference type="InterPro" id="IPR027396">
    <property type="entry name" value="DsrEFH-like"/>
</dbReference>
<evidence type="ECO:0000313" key="1">
    <source>
        <dbReference type="EMBL" id="SDW87192.1"/>
    </source>
</evidence>
<dbReference type="Gene3D" id="3.40.1260.10">
    <property type="entry name" value="DsrEFH-like"/>
    <property type="match status" value="1"/>
</dbReference>
<gene>
    <name evidence="1" type="ORF">SAMN05443574_10894</name>
</gene>
<dbReference type="Pfam" id="PF02635">
    <property type="entry name" value="DsrE"/>
    <property type="match status" value="1"/>
</dbReference>
<protein>
    <submittedName>
        <fullName evidence="1">tRNA 2-thiouridine synthesizing protein C</fullName>
    </submittedName>
</protein>
<proteinExistence type="predicted"/>